<protein>
    <submittedName>
        <fullName evidence="1">Uncharacterized protein</fullName>
    </submittedName>
</protein>
<accession>A0ACB9C6F3</accession>
<evidence type="ECO:0000313" key="2">
    <source>
        <dbReference type="Proteomes" id="UP001055879"/>
    </source>
</evidence>
<keyword evidence="2" id="KW-1185">Reference proteome</keyword>
<reference evidence="2" key="1">
    <citation type="journal article" date="2022" name="Mol. Ecol. Resour.">
        <title>The genomes of chicory, endive, great burdock and yacon provide insights into Asteraceae palaeo-polyploidization history and plant inulin production.</title>
        <authorList>
            <person name="Fan W."/>
            <person name="Wang S."/>
            <person name="Wang H."/>
            <person name="Wang A."/>
            <person name="Jiang F."/>
            <person name="Liu H."/>
            <person name="Zhao H."/>
            <person name="Xu D."/>
            <person name="Zhang Y."/>
        </authorList>
    </citation>
    <scope>NUCLEOTIDE SEQUENCE [LARGE SCALE GENOMIC DNA]</scope>
    <source>
        <strain evidence="2">cv. Niubang</strain>
    </source>
</reference>
<reference evidence="1 2" key="2">
    <citation type="journal article" date="2022" name="Mol. Ecol. Resour.">
        <title>The genomes of chicory, endive, great burdock and yacon provide insights into Asteraceae paleo-polyploidization history and plant inulin production.</title>
        <authorList>
            <person name="Fan W."/>
            <person name="Wang S."/>
            <person name="Wang H."/>
            <person name="Wang A."/>
            <person name="Jiang F."/>
            <person name="Liu H."/>
            <person name="Zhao H."/>
            <person name="Xu D."/>
            <person name="Zhang Y."/>
        </authorList>
    </citation>
    <scope>NUCLEOTIDE SEQUENCE [LARGE SCALE GENOMIC DNA]</scope>
    <source>
        <strain evidence="2">cv. Niubang</strain>
    </source>
</reference>
<gene>
    <name evidence="1" type="ORF">L6452_18480</name>
</gene>
<dbReference type="EMBL" id="CM042051">
    <property type="protein sequence ID" value="KAI3729810.1"/>
    <property type="molecule type" value="Genomic_DNA"/>
</dbReference>
<comment type="caution">
    <text evidence="1">The sequence shown here is derived from an EMBL/GenBank/DDBJ whole genome shotgun (WGS) entry which is preliminary data.</text>
</comment>
<proteinExistence type="predicted"/>
<evidence type="ECO:0000313" key="1">
    <source>
        <dbReference type="EMBL" id="KAI3729810.1"/>
    </source>
</evidence>
<dbReference type="Proteomes" id="UP001055879">
    <property type="component" value="Linkage Group LG05"/>
</dbReference>
<sequence length="121" mass="13238">MQVGGYMQLSYDRADISLPFNKAILHWANNTRDSLLIDPSLLIDYHSLFINSTLSFGDLVGSERAKGHTLLIKGFSINKSLSGASVGVKVLSFVILVLVEHAFSVVLRKFKPIASLWSCAG</sequence>
<organism evidence="1 2">
    <name type="scientific">Arctium lappa</name>
    <name type="common">Greater burdock</name>
    <name type="synonym">Lappa major</name>
    <dbReference type="NCBI Taxonomy" id="4217"/>
    <lineage>
        <taxon>Eukaryota</taxon>
        <taxon>Viridiplantae</taxon>
        <taxon>Streptophyta</taxon>
        <taxon>Embryophyta</taxon>
        <taxon>Tracheophyta</taxon>
        <taxon>Spermatophyta</taxon>
        <taxon>Magnoliopsida</taxon>
        <taxon>eudicotyledons</taxon>
        <taxon>Gunneridae</taxon>
        <taxon>Pentapetalae</taxon>
        <taxon>asterids</taxon>
        <taxon>campanulids</taxon>
        <taxon>Asterales</taxon>
        <taxon>Asteraceae</taxon>
        <taxon>Carduoideae</taxon>
        <taxon>Cardueae</taxon>
        <taxon>Arctiinae</taxon>
        <taxon>Arctium</taxon>
    </lineage>
</organism>
<name>A0ACB9C6F3_ARCLA</name>